<evidence type="ECO:0000256" key="1">
    <source>
        <dbReference type="SAM" id="SignalP"/>
    </source>
</evidence>
<evidence type="ECO:0000313" key="4">
    <source>
        <dbReference type="Proteomes" id="UP000549394"/>
    </source>
</evidence>
<keyword evidence="4" id="KW-1185">Reference proteome</keyword>
<dbReference type="PROSITE" id="PS00028">
    <property type="entry name" value="ZINC_FINGER_C2H2_1"/>
    <property type="match status" value="1"/>
</dbReference>
<comment type="caution">
    <text evidence="3">The sequence shown here is derived from an EMBL/GenBank/DDBJ whole genome shotgun (WGS) entry which is preliminary data.</text>
</comment>
<sequence>MIGFSHLLSIILFIALIISDYPSSLAFRRDYTFQLPEQYHKSYEGSKFLCQVVCYIITKNFARVIDESLTGCPHIVEFNQENNYQHPFTLEKKGPTCSVYQGLQFVIKCSNIEKENHLRCSCLYDSNENKVPCENLPTKITMANKSVTEPVVDCHPSIRLVGTEQKFNPILCKSPVCSETNKRTHYHCPFCFKNDVYTDSALLKAHYRVKHVDKGMLFAGLWIIRCCDSCNIIGSIKGSKEFKGAHWHCYGCRNGFNRRDEALKHFRTHFKNPRTTFQIQLVQDVNQKILDMNKQDDAEGQRLSDEPQLIISIAPEASREVLVDNTEVIAEGDKLEIVEHTNFKDQHVPFIEYQKIEEENRRLHNRIIDFEKKEIKYLERIKILEEELGELKEPIKKRKNVENSS</sequence>
<gene>
    <name evidence="3" type="ORF">DGYR_LOCUS8816</name>
</gene>
<dbReference type="SMART" id="SM00355">
    <property type="entry name" value="ZnF_C2H2"/>
    <property type="match status" value="2"/>
</dbReference>
<feature type="signal peptide" evidence="1">
    <location>
        <begin position="1"/>
        <end position="26"/>
    </location>
</feature>
<dbReference type="EMBL" id="CAJFCJ010000013">
    <property type="protein sequence ID" value="CAD5120776.1"/>
    <property type="molecule type" value="Genomic_DNA"/>
</dbReference>
<evidence type="ECO:0000259" key="2">
    <source>
        <dbReference type="PROSITE" id="PS00028"/>
    </source>
</evidence>
<accession>A0A7I8VY55</accession>
<evidence type="ECO:0000313" key="3">
    <source>
        <dbReference type="EMBL" id="CAD5120776.1"/>
    </source>
</evidence>
<dbReference type="OrthoDB" id="9882192at2759"/>
<dbReference type="InterPro" id="IPR013087">
    <property type="entry name" value="Znf_C2H2_type"/>
</dbReference>
<dbReference type="Proteomes" id="UP000549394">
    <property type="component" value="Unassembled WGS sequence"/>
</dbReference>
<dbReference type="AlphaFoldDB" id="A0A7I8VY55"/>
<keyword evidence="1" id="KW-0732">Signal</keyword>
<feature type="domain" description="C2H2-type" evidence="2">
    <location>
        <begin position="249"/>
        <end position="269"/>
    </location>
</feature>
<protein>
    <submittedName>
        <fullName evidence="3">DgyrCDS9336</fullName>
    </submittedName>
</protein>
<name>A0A7I8VY55_9ANNE</name>
<organism evidence="3 4">
    <name type="scientific">Dimorphilus gyrociliatus</name>
    <dbReference type="NCBI Taxonomy" id="2664684"/>
    <lineage>
        <taxon>Eukaryota</taxon>
        <taxon>Metazoa</taxon>
        <taxon>Spiralia</taxon>
        <taxon>Lophotrochozoa</taxon>
        <taxon>Annelida</taxon>
        <taxon>Polychaeta</taxon>
        <taxon>Polychaeta incertae sedis</taxon>
        <taxon>Dinophilidae</taxon>
        <taxon>Dimorphilus</taxon>
    </lineage>
</organism>
<proteinExistence type="predicted"/>
<reference evidence="3 4" key="1">
    <citation type="submission" date="2020-08" db="EMBL/GenBank/DDBJ databases">
        <authorList>
            <person name="Hejnol A."/>
        </authorList>
    </citation>
    <scope>NUCLEOTIDE SEQUENCE [LARGE SCALE GENOMIC DNA]</scope>
</reference>
<feature type="chain" id="PRO_5029472448" evidence="1">
    <location>
        <begin position="27"/>
        <end position="405"/>
    </location>
</feature>